<keyword evidence="2" id="KW-0106">Calcium</keyword>
<feature type="compositionally biased region" description="Basic and acidic residues" evidence="3">
    <location>
        <begin position="324"/>
        <end position="337"/>
    </location>
</feature>
<name>A0A2C6L972_9APIC</name>
<evidence type="ECO:0000313" key="6">
    <source>
        <dbReference type="Proteomes" id="UP000221165"/>
    </source>
</evidence>
<evidence type="ECO:0000256" key="3">
    <source>
        <dbReference type="SAM" id="MobiDB-lite"/>
    </source>
</evidence>
<dbReference type="PROSITE" id="PS50004">
    <property type="entry name" value="C2"/>
    <property type="match status" value="1"/>
</dbReference>
<feature type="compositionally biased region" description="Basic residues" evidence="3">
    <location>
        <begin position="441"/>
        <end position="450"/>
    </location>
</feature>
<dbReference type="EMBL" id="MIGC01000707">
    <property type="protein sequence ID" value="PHJ24379.1"/>
    <property type="molecule type" value="Genomic_DNA"/>
</dbReference>
<dbReference type="PANTHER" id="PTHR45911">
    <property type="entry name" value="C2 DOMAIN-CONTAINING PROTEIN"/>
    <property type="match status" value="1"/>
</dbReference>
<dbReference type="Pfam" id="PF00168">
    <property type="entry name" value="C2"/>
    <property type="match status" value="1"/>
</dbReference>
<gene>
    <name evidence="5" type="ORF">CSUI_001767</name>
</gene>
<keyword evidence="1" id="KW-0479">Metal-binding</keyword>
<dbReference type="CDD" id="cd00030">
    <property type="entry name" value="C2"/>
    <property type="match status" value="1"/>
</dbReference>
<dbReference type="PANTHER" id="PTHR45911:SF4">
    <property type="entry name" value="MULTIPLE C2 AND TRANSMEMBRANE DOMAIN-CONTAINING PROTEIN"/>
    <property type="match status" value="1"/>
</dbReference>
<dbReference type="RefSeq" id="XP_067926052.1">
    <property type="nucleotide sequence ID" value="XM_068061972.1"/>
</dbReference>
<accession>A0A2C6L972</accession>
<evidence type="ECO:0000256" key="2">
    <source>
        <dbReference type="ARBA" id="ARBA00022837"/>
    </source>
</evidence>
<dbReference type="Proteomes" id="UP000221165">
    <property type="component" value="Unassembled WGS sequence"/>
</dbReference>
<dbReference type="InterPro" id="IPR035892">
    <property type="entry name" value="C2_domain_sf"/>
</dbReference>
<dbReference type="InterPro" id="IPR000008">
    <property type="entry name" value="C2_dom"/>
</dbReference>
<feature type="region of interest" description="Disordered" evidence="3">
    <location>
        <begin position="324"/>
        <end position="457"/>
    </location>
</feature>
<reference evidence="5 6" key="1">
    <citation type="journal article" date="2017" name="Int. J. Parasitol.">
        <title>The genome of the protozoan parasite Cystoisospora suis and a reverse vaccinology approach to identify vaccine candidates.</title>
        <authorList>
            <person name="Palmieri N."/>
            <person name="Shrestha A."/>
            <person name="Ruttkowski B."/>
            <person name="Beck T."/>
            <person name="Vogl C."/>
            <person name="Tomley F."/>
            <person name="Blake D.P."/>
            <person name="Joachim A."/>
        </authorList>
    </citation>
    <scope>NUCLEOTIDE SEQUENCE [LARGE SCALE GENOMIC DNA]</scope>
    <source>
        <strain evidence="5 6">Wien I</strain>
    </source>
</reference>
<feature type="compositionally biased region" description="Basic and acidic residues" evidence="3">
    <location>
        <begin position="386"/>
        <end position="415"/>
    </location>
</feature>
<dbReference type="SUPFAM" id="SSF49562">
    <property type="entry name" value="C2 domain (Calcium/lipid-binding domain, CaLB)"/>
    <property type="match status" value="1"/>
</dbReference>
<dbReference type="GO" id="GO:0016020">
    <property type="term" value="C:membrane"/>
    <property type="evidence" value="ECO:0007669"/>
    <property type="project" value="TreeGrafter"/>
</dbReference>
<feature type="domain" description="C2" evidence="4">
    <location>
        <begin position="37"/>
        <end position="152"/>
    </location>
</feature>
<dbReference type="VEuPathDB" id="ToxoDB:CSUI_001767"/>
<evidence type="ECO:0000259" key="4">
    <source>
        <dbReference type="PROSITE" id="PS50004"/>
    </source>
</evidence>
<evidence type="ECO:0000256" key="1">
    <source>
        <dbReference type="ARBA" id="ARBA00022723"/>
    </source>
</evidence>
<dbReference type="OrthoDB" id="345426at2759"/>
<proteinExistence type="predicted"/>
<dbReference type="SMART" id="SM00239">
    <property type="entry name" value="C2"/>
    <property type="match status" value="1"/>
</dbReference>
<dbReference type="GeneID" id="94425183"/>
<organism evidence="5 6">
    <name type="scientific">Cystoisospora suis</name>
    <dbReference type="NCBI Taxonomy" id="483139"/>
    <lineage>
        <taxon>Eukaryota</taxon>
        <taxon>Sar</taxon>
        <taxon>Alveolata</taxon>
        <taxon>Apicomplexa</taxon>
        <taxon>Conoidasida</taxon>
        <taxon>Coccidia</taxon>
        <taxon>Eucoccidiorida</taxon>
        <taxon>Eimeriorina</taxon>
        <taxon>Sarcocystidae</taxon>
        <taxon>Cystoisospora</taxon>
    </lineage>
</organism>
<evidence type="ECO:0000313" key="5">
    <source>
        <dbReference type="EMBL" id="PHJ24379.1"/>
    </source>
</evidence>
<dbReference type="Gene3D" id="2.60.40.150">
    <property type="entry name" value="C2 domain"/>
    <property type="match status" value="1"/>
</dbReference>
<protein>
    <submittedName>
        <fullName evidence="5">C2 domain-containing protein</fullName>
    </submittedName>
</protein>
<dbReference type="AlphaFoldDB" id="A0A2C6L972"/>
<comment type="caution">
    <text evidence="5">The sequence shown here is derived from an EMBL/GenBank/DDBJ whole genome shotgun (WGS) entry which is preliminary data.</text>
</comment>
<keyword evidence="6" id="KW-1185">Reference proteome</keyword>
<sequence>MTSFILMAAMGGGGGAGSLIPNVELPGVFDMCRTKPEAPDDKFVNAPPPQEGPLYLRMLFLSGTDLAAGDITGSSDPYVDVRFGGQVFCSPPQMATLNPVWDYLLETEIKEPGMMRITVYDQDFGRQGDKLGDCEIQISKTPMKIRKETLPLQHVPSSFLQKAPNSRITVLYHIVDRLDDQPDLLELSKQIGEDGGEAATPQDYMVRVHVLQSDHTSVPSGTISAIRVSVGEKSQITGLGRPEGLRFVYGPRSLGSQLDFFLYNSTIEDLIQNRLKLEWILRQGTEEELDSVQSLYLRRSRHEEEEKEMPRTTVQVQVEDYKAKAVAEHRRSEERIAQDGSAAEENQTGTEGYEGERLARASVGTGEEVADLPAPTSERQSASQENSDKQEALTKKGEKREPRKGKDVRFERVGSPDDGSDNPESRMNHRKSTAGYSLEHKNKKAKRRERNKAEGAEKRSRFMTFGAWAFPLDEIREFCVEKKVCAWAGRAILINATKMKVGEVLLHVDIFTSKESARELIDLYHFPPPM</sequence>
<dbReference type="GO" id="GO:0005509">
    <property type="term" value="F:calcium ion binding"/>
    <property type="evidence" value="ECO:0007669"/>
    <property type="project" value="TreeGrafter"/>
</dbReference>